<sequence length="351" mass="39578">MEFPHARALSLLEQMVSLSDPKARRDITLSTGLATFANLYNCNSERWITLTPTTRQEHTNIFLCALDIVCAVLNINMSNILGEYAPNPQTIAYLSKETVGYSGSAAIIASKIQSARQRHSASEKYKDPYYTVGRYFPDGFFYRDPNEAFYAGYVNHRTAMMAVMPNEQVDVTQYVMPEVPGTTYSQISFGNYAMFSIQPGDFAFGSNNYTVLLSGSPINSGIKHTVSRRDTINIINNSQQRRLLLKFTVHHYHIARPNYDAYPTYRADLASTYSYISHQWHHIRSHVLRSMNLPPVCPPDQSPIEPVRILTIALLGRLADVYTTHSPEIEINMAIQPVLFGADMMNAMQGL</sequence>
<dbReference type="GO" id="GO:0005198">
    <property type="term" value="F:structural molecule activity"/>
    <property type="evidence" value="ECO:0007669"/>
    <property type="project" value="InterPro"/>
</dbReference>
<dbReference type="EMBL" id="MW815114">
    <property type="protein sequence ID" value="QWF36640.1"/>
    <property type="molecule type" value="Genomic_RNA"/>
</dbReference>
<gene>
    <name evidence="8" type="primary">VP7</name>
</gene>
<evidence type="ECO:0000256" key="2">
    <source>
        <dbReference type="ARBA" id="ARBA00009906"/>
    </source>
</evidence>
<dbReference type="Gene3D" id="1.10.170.10">
    <property type="entry name" value="Bluetongue Virus 10, subunit 1, domain 3"/>
    <property type="match status" value="1"/>
</dbReference>
<keyword evidence="4" id="KW-0167">Capsid protein</keyword>
<dbReference type="InterPro" id="IPR023176">
    <property type="entry name" value="Orbi_VP7_capsid_N"/>
</dbReference>
<name>A0A8E8V2K9_9REOV</name>
<evidence type="ECO:0000256" key="1">
    <source>
        <dbReference type="ARBA" id="ARBA00004328"/>
    </source>
</evidence>
<evidence type="ECO:0000313" key="8">
    <source>
        <dbReference type="EMBL" id="QWF36640.1"/>
    </source>
</evidence>
<dbReference type="InterPro" id="IPR001803">
    <property type="entry name" value="Orbi_VP7_capsid"/>
</dbReference>
<keyword evidence="5" id="KW-1152">Outer capsid protein</keyword>
<evidence type="ECO:0000256" key="5">
    <source>
        <dbReference type="ARBA" id="ARBA00022770"/>
    </source>
</evidence>
<dbReference type="GO" id="GO:0039624">
    <property type="term" value="C:viral outer capsid"/>
    <property type="evidence" value="ECO:0007669"/>
    <property type="project" value="UniProtKB-KW"/>
</dbReference>
<dbReference type="InterPro" id="IPR023178">
    <property type="entry name" value="Orbi_VP7_capsid_C"/>
</dbReference>
<dbReference type="Gene3D" id="1.10.250.10">
    <property type="entry name" value="Bluetongue Virus 10, subunit 1, domain 1"/>
    <property type="match status" value="1"/>
</dbReference>
<dbReference type="Gene3D" id="2.60.120.170">
    <property type="match status" value="1"/>
</dbReference>
<reference evidence="8" key="1">
    <citation type="submission" date="2021-03" db="EMBL/GenBank/DDBJ databases">
        <title>New orbiviruses detected in biting midges and mosquitoes from the Zambezi region, Namibia.</title>
        <authorList>
            <person name="Guggemos H.D."/>
            <person name="Fendt M."/>
            <person name="Hermanns K."/>
            <person name="Hieke C."/>
            <person name="Heyde V."/>
            <person name="Mfune J.K.E."/>
            <person name="Borgemeister C."/>
            <person name="Junglen S."/>
        </authorList>
    </citation>
    <scope>NUCLEOTIDE SEQUENCE</scope>
    <source>
        <strain evidence="8">CP67-NA-2018</strain>
    </source>
</reference>
<comment type="subcellular location">
    <subcellularLocation>
        <location evidence="1">Virion</location>
    </subcellularLocation>
</comment>
<accession>A0A8E8V2K9</accession>
<evidence type="ECO:0000256" key="4">
    <source>
        <dbReference type="ARBA" id="ARBA00022561"/>
    </source>
</evidence>
<evidence type="ECO:0000256" key="7">
    <source>
        <dbReference type="ARBA" id="ARBA00023180"/>
    </source>
</evidence>
<dbReference type="Pfam" id="PF00897">
    <property type="entry name" value="Orbi_VP7"/>
    <property type="match status" value="1"/>
</dbReference>
<evidence type="ECO:0000256" key="6">
    <source>
        <dbReference type="ARBA" id="ARBA00022844"/>
    </source>
</evidence>
<protein>
    <recommendedName>
        <fullName evidence="3">Core protein VP7</fullName>
    </recommendedName>
</protein>
<dbReference type="PRINTS" id="PR00903">
    <property type="entry name" value="VP7CAPSID"/>
</dbReference>
<keyword evidence="6" id="KW-0946">Virion</keyword>
<keyword evidence="7" id="KW-0325">Glycoprotein</keyword>
<proteinExistence type="inferred from homology"/>
<dbReference type="SUPFAM" id="SSF48345">
    <property type="entry name" value="A virus capsid protein alpha-helical domain"/>
    <property type="match status" value="1"/>
</dbReference>
<organism evidence="8">
    <name type="scientific">Mudumu virus</name>
    <dbReference type="NCBI Taxonomy" id="2841875"/>
    <lineage>
        <taxon>Viruses</taxon>
        <taxon>Riboviria</taxon>
        <taxon>Orthornavirae</taxon>
        <taxon>Duplornaviricota</taxon>
        <taxon>Resentoviricetes</taxon>
        <taxon>Reovirales</taxon>
        <taxon>Sedoreoviridae</taxon>
        <taxon>Orbivirus</taxon>
    </lineage>
</organism>
<evidence type="ECO:0000256" key="3">
    <source>
        <dbReference type="ARBA" id="ARBA00021788"/>
    </source>
</evidence>
<dbReference type="InterPro" id="IPR008935">
    <property type="entry name" value="Virus_capsid_a-hlx_vir"/>
</dbReference>
<comment type="similarity">
    <text evidence="2">Belongs to the orbivirus VP7 family.</text>
</comment>